<evidence type="ECO:0008006" key="3">
    <source>
        <dbReference type="Google" id="ProtNLM"/>
    </source>
</evidence>
<geneLocation type="plasmid" evidence="1 2">
    <name>Cy782205</name>
</geneLocation>
<gene>
    <name evidence="1" type="ordered locus">Cyan7822_6659</name>
</gene>
<keyword evidence="1" id="KW-0614">Plasmid</keyword>
<dbReference type="AlphaFoldDB" id="E0UNZ0"/>
<name>E0UNZ0_GLOV7</name>
<organism evidence="1 2">
    <name type="scientific">Gloeothece verrucosa (strain PCC 7822)</name>
    <name type="common">Cyanothece sp. (strain PCC 7822)</name>
    <dbReference type="NCBI Taxonomy" id="497965"/>
    <lineage>
        <taxon>Bacteria</taxon>
        <taxon>Bacillati</taxon>
        <taxon>Cyanobacteriota</taxon>
        <taxon>Cyanophyceae</taxon>
        <taxon>Oscillatoriophycideae</taxon>
        <taxon>Chroococcales</taxon>
        <taxon>Aphanothecaceae</taxon>
        <taxon>Gloeothece</taxon>
        <taxon>Gloeothece verrucosa</taxon>
    </lineage>
</organism>
<dbReference type="KEGG" id="cyj:Cyan7822_6659"/>
<keyword evidence="2" id="KW-1185">Reference proteome</keyword>
<evidence type="ECO:0000313" key="1">
    <source>
        <dbReference type="EMBL" id="ADN18670.1"/>
    </source>
</evidence>
<proteinExistence type="predicted"/>
<protein>
    <recommendedName>
        <fullName evidence="3">Helix-turn-helix domain-containing protein</fullName>
    </recommendedName>
</protein>
<accession>E0UNZ0</accession>
<dbReference type="EMBL" id="CP002203">
    <property type="protein sequence ID" value="ADN18670.1"/>
    <property type="molecule type" value="Genomic_DNA"/>
</dbReference>
<dbReference type="HOGENOM" id="CLU_2272721_0_0_3"/>
<reference evidence="2" key="1">
    <citation type="journal article" date="2011" name="MBio">
        <title>Novel metabolic attributes of the genus Cyanothece, comprising a group of unicellular nitrogen-fixing Cyanobacteria.</title>
        <authorList>
            <person name="Bandyopadhyay A."/>
            <person name="Elvitigala T."/>
            <person name="Welsh E."/>
            <person name="Stockel J."/>
            <person name="Liberton M."/>
            <person name="Min H."/>
            <person name="Sherman L.A."/>
            <person name="Pakrasi H.B."/>
        </authorList>
    </citation>
    <scope>NUCLEOTIDE SEQUENCE [LARGE SCALE GENOMIC DNA]</scope>
    <source>
        <strain evidence="2">PCC 7822</strain>
        <plasmid evidence="2">Cy782205</plasmid>
    </source>
</reference>
<sequence length="93" mass="10667">MTLTLTPDMNIKPEDFDPPLKRKEPAVPGYWTVEELATELGVSTRYVHYLIKGDPKKGVRIRLKAYNAGNSLLVSDLDAFKYLWEVRQSKKKS</sequence>
<evidence type="ECO:0000313" key="2">
    <source>
        <dbReference type="Proteomes" id="UP000008206"/>
    </source>
</evidence>
<dbReference type="Proteomes" id="UP000008206">
    <property type="component" value="Plasmid Cy782205"/>
</dbReference>